<evidence type="ECO:0000313" key="2">
    <source>
        <dbReference type="EMBL" id="HJH43715.1"/>
    </source>
</evidence>
<organism evidence="2 3">
    <name type="scientific">Rubneribacter badeniensis</name>
    <dbReference type="NCBI Taxonomy" id="2070688"/>
    <lineage>
        <taxon>Bacteria</taxon>
        <taxon>Bacillati</taxon>
        <taxon>Actinomycetota</taxon>
        <taxon>Coriobacteriia</taxon>
        <taxon>Eggerthellales</taxon>
        <taxon>Eggerthellaceae</taxon>
        <taxon>Rubneribacter</taxon>
    </lineage>
</organism>
<reference evidence="2" key="1">
    <citation type="journal article" date="2021" name="PeerJ">
        <title>Extensive microbial diversity within the chicken gut microbiome revealed by metagenomics and culture.</title>
        <authorList>
            <person name="Gilroy R."/>
            <person name="Ravi A."/>
            <person name="Getino M."/>
            <person name="Pursley I."/>
            <person name="Horton D.L."/>
            <person name="Alikhan N.F."/>
            <person name="Baker D."/>
            <person name="Gharbi K."/>
            <person name="Hall N."/>
            <person name="Watson M."/>
            <person name="Adriaenssens E.M."/>
            <person name="Foster-Nyarko E."/>
            <person name="Jarju S."/>
            <person name="Secka A."/>
            <person name="Antonio M."/>
            <person name="Oren A."/>
            <person name="Chaudhuri R.R."/>
            <person name="La Ragione R."/>
            <person name="Hildebrand F."/>
            <person name="Pallen M.J."/>
        </authorList>
    </citation>
    <scope>NUCLEOTIDE SEQUENCE</scope>
    <source>
        <strain evidence="2">USAMLcec12-2067</strain>
    </source>
</reference>
<feature type="compositionally biased region" description="Basic residues" evidence="1">
    <location>
        <begin position="60"/>
        <end position="70"/>
    </location>
</feature>
<protein>
    <submittedName>
        <fullName evidence="2">Uncharacterized protein</fullName>
    </submittedName>
</protein>
<proteinExistence type="predicted"/>
<sequence length="116" mass="12933">MNMRAHPKAYGADGGEDSKAPFAPQTASGGTQRKTIATKPTSPTRPNSPRIARHDLARHNLIRTRPRPMRPRAPPERIPKRTTPKRFTAPRKRPDVSRETSVRAVLTIVTLDPHTC</sequence>
<dbReference type="EMBL" id="DYZL01000172">
    <property type="protein sequence ID" value="HJH43715.1"/>
    <property type="molecule type" value="Genomic_DNA"/>
</dbReference>
<evidence type="ECO:0000313" key="3">
    <source>
        <dbReference type="Proteomes" id="UP000789325"/>
    </source>
</evidence>
<gene>
    <name evidence="2" type="ORF">K8V16_07950</name>
</gene>
<evidence type="ECO:0000256" key="1">
    <source>
        <dbReference type="SAM" id="MobiDB-lite"/>
    </source>
</evidence>
<feature type="non-terminal residue" evidence="2">
    <location>
        <position position="1"/>
    </location>
</feature>
<feature type="region of interest" description="Disordered" evidence="1">
    <location>
        <begin position="1"/>
        <end position="99"/>
    </location>
</feature>
<reference evidence="2" key="2">
    <citation type="submission" date="2021-09" db="EMBL/GenBank/DDBJ databases">
        <authorList>
            <person name="Gilroy R."/>
        </authorList>
    </citation>
    <scope>NUCLEOTIDE SEQUENCE</scope>
    <source>
        <strain evidence="2">USAMLcec12-2067</strain>
    </source>
</reference>
<dbReference type="AlphaFoldDB" id="A0A9D2VKM2"/>
<feature type="compositionally biased region" description="Polar residues" evidence="1">
    <location>
        <begin position="25"/>
        <end position="47"/>
    </location>
</feature>
<comment type="caution">
    <text evidence="2">The sequence shown here is derived from an EMBL/GenBank/DDBJ whole genome shotgun (WGS) entry which is preliminary data.</text>
</comment>
<accession>A0A9D2VKM2</accession>
<name>A0A9D2VKM2_9ACTN</name>
<dbReference type="Proteomes" id="UP000789325">
    <property type="component" value="Unassembled WGS sequence"/>
</dbReference>
<feature type="compositionally biased region" description="Basic residues" evidence="1">
    <location>
        <begin position="80"/>
        <end position="91"/>
    </location>
</feature>